<accession>A0ABN2XRM8</accession>
<dbReference type="GO" id="GO:0016301">
    <property type="term" value="F:kinase activity"/>
    <property type="evidence" value="ECO:0007669"/>
    <property type="project" value="UniProtKB-KW"/>
</dbReference>
<feature type="compositionally biased region" description="Low complexity" evidence="1">
    <location>
        <begin position="23"/>
        <end position="34"/>
    </location>
</feature>
<keyword evidence="3" id="KW-1185">Reference proteome</keyword>
<gene>
    <name evidence="2" type="ORF">GCM10009802_14150</name>
</gene>
<feature type="region of interest" description="Disordered" evidence="1">
    <location>
        <begin position="23"/>
        <end position="63"/>
    </location>
</feature>
<sequence>MRARRAGTAAGAAAAAVALLLTGCGDDGDPSSGGRIEGAKTDGPEPSAEPSASGPGAPEFDLPQDVEVEIAEDTTGDAKKDEILRDHGYALLAQQEAYAATEATPNFAAYWDGEAAATFEADFAAYRKDGVTITGLDVFYFREVTSLKDGRAVVAYCEDQSKAYLKDAETGKVDRTPATLDSFIDARATMEKGADGWKVVDYQATRGSKECRDEA</sequence>
<keyword evidence="2" id="KW-0418">Kinase</keyword>
<reference evidence="2 3" key="1">
    <citation type="journal article" date="2019" name="Int. J. Syst. Evol. Microbiol.">
        <title>The Global Catalogue of Microorganisms (GCM) 10K type strain sequencing project: providing services to taxonomists for standard genome sequencing and annotation.</title>
        <authorList>
            <consortium name="The Broad Institute Genomics Platform"/>
            <consortium name="The Broad Institute Genome Sequencing Center for Infectious Disease"/>
            <person name="Wu L."/>
            <person name="Ma J."/>
        </authorList>
    </citation>
    <scope>NUCLEOTIDE SEQUENCE [LARGE SCALE GENOMIC DNA]</scope>
    <source>
        <strain evidence="2 3">JCM 15481</strain>
    </source>
</reference>
<organism evidence="2 3">
    <name type="scientific">Streptomyces synnematoformans</name>
    <dbReference type="NCBI Taxonomy" id="415721"/>
    <lineage>
        <taxon>Bacteria</taxon>
        <taxon>Bacillati</taxon>
        <taxon>Actinomycetota</taxon>
        <taxon>Actinomycetes</taxon>
        <taxon>Kitasatosporales</taxon>
        <taxon>Streptomycetaceae</taxon>
        <taxon>Streptomyces</taxon>
    </lineage>
</organism>
<dbReference type="PROSITE" id="PS51257">
    <property type="entry name" value="PROKAR_LIPOPROTEIN"/>
    <property type="match status" value="1"/>
</dbReference>
<evidence type="ECO:0000313" key="3">
    <source>
        <dbReference type="Proteomes" id="UP001500443"/>
    </source>
</evidence>
<evidence type="ECO:0000313" key="2">
    <source>
        <dbReference type="EMBL" id="GAA2114616.1"/>
    </source>
</evidence>
<keyword evidence="2" id="KW-0808">Transferase</keyword>
<protein>
    <submittedName>
        <fullName evidence="2">Lipoprotein</fullName>
    </submittedName>
</protein>
<name>A0ABN2XRM8_9ACTN</name>
<evidence type="ECO:0000256" key="1">
    <source>
        <dbReference type="SAM" id="MobiDB-lite"/>
    </source>
</evidence>
<comment type="caution">
    <text evidence="2">The sequence shown here is derived from an EMBL/GenBank/DDBJ whole genome shotgun (WGS) entry which is preliminary data.</text>
</comment>
<feature type="compositionally biased region" description="Low complexity" evidence="1">
    <location>
        <begin position="44"/>
        <end position="59"/>
    </location>
</feature>
<dbReference type="RefSeq" id="WP_344288938.1">
    <property type="nucleotide sequence ID" value="NZ_BAAAPF010000024.1"/>
</dbReference>
<proteinExistence type="predicted"/>
<keyword evidence="2" id="KW-0449">Lipoprotein</keyword>
<dbReference type="EMBL" id="BAAAPF010000024">
    <property type="protein sequence ID" value="GAA2114616.1"/>
    <property type="molecule type" value="Genomic_DNA"/>
</dbReference>
<dbReference type="Proteomes" id="UP001500443">
    <property type="component" value="Unassembled WGS sequence"/>
</dbReference>